<evidence type="ECO:0000313" key="8">
    <source>
        <dbReference type="EMBL" id="KKB11324.1"/>
    </source>
</evidence>
<dbReference type="PRINTS" id="PR00069">
    <property type="entry name" value="ALDKETRDTASE"/>
</dbReference>
<dbReference type="PROSITE" id="PS00798">
    <property type="entry name" value="ALDOKETO_REDUCTASE_1"/>
    <property type="match status" value="1"/>
</dbReference>
<dbReference type="InterPro" id="IPR036812">
    <property type="entry name" value="NAD(P)_OxRdtase_dom_sf"/>
</dbReference>
<dbReference type="OrthoDB" id="9804790at2"/>
<dbReference type="SUPFAM" id="SSF51430">
    <property type="entry name" value="NAD(P)-linked oxidoreductase"/>
    <property type="match status" value="1"/>
</dbReference>
<keyword evidence="2" id="KW-0521">NADP</keyword>
<protein>
    <submittedName>
        <fullName evidence="8">Aldo/keto reductase</fullName>
    </submittedName>
</protein>
<comment type="similarity">
    <text evidence="1">Belongs to the aldo/keto reductase family.</text>
</comment>
<evidence type="ECO:0000256" key="2">
    <source>
        <dbReference type="ARBA" id="ARBA00022857"/>
    </source>
</evidence>
<feature type="active site" description="Proton donor" evidence="4">
    <location>
        <position position="43"/>
    </location>
</feature>
<dbReference type="PROSITE" id="PS00062">
    <property type="entry name" value="ALDOKETO_REDUCTASE_2"/>
    <property type="match status" value="1"/>
</dbReference>
<dbReference type="Pfam" id="PF00248">
    <property type="entry name" value="Aldo_ket_red"/>
    <property type="match status" value="1"/>
</dbReference>
<dbReference type="InterPro" id="IPR018170">
    <property type="entry name" value="Aldo/ket_reductase_CS"/>
</dbReference>
<dbReference type="EMBL" id="JZEX01000119">
    <property type="protein sequence ID" value="KKB11324.1"/>
    <property type="molecule type" value="Genomic_DNA"/>
</dbReference>
<proteinExistence type="inferred from homology"/>
<dbReference type="Gene3D" id="3.20.20.100">
    <property type="entry name" value="NADP-dependent oxidoreductase domain"/>
    <property type="match status" value="1"/>
</dbReference>
<dbReference type="Proteomes" id="UP000033632">
    <property type="component" value="Unassembled WGS sequence"/>
</dbReference>
<sequence>MNVQDVMPKMGFGTYGRQGEAGIEAMLFALETGYRHLDTAQSYNTEAEVGEAVRRSGLGRDAVFLTTKISTENYGEGQVIASLRRSLETMGVEQVDLTLLHWPSPNGHQPLASYLLPLAEAQDMGLTRFIGVSNFTIALLEEAERLAGTGRIANNQVELNPHIQNKKLASYCLSKGISVTCYQPIAHGRLADDSVLRDIARRHDASVEQVALAFELAKGYAAIPTSSRHERIRSNFEALRLSLSEGEIARIETIDKNRRAIDPAWGPEWD</sequence>
<dbReference type="PATRIC" id="fig|443610.3.peg.943"/>
<feature type="site" description="Lowers pKa of active site Tyr" evidence="6">
    <location>
        <position position="68"/>
    </location>
</feature>
<feature type="domain" description="NADP-dependent oxidoreductase" evidence="7">
    <location>
        <begin position="11"/>
        <end position="255"/>
    </location>
</feature>
<gene>
    <name evidence="8" type="ORF">VE25_13505</name>
</gene>
<evidence type="ECO:0000256" key="6">
    <source>
        <dbReference type="PIRSR" id="PIRSR000097-3"/>
    </source>
</evidence>
<evidence type="ECO:0000256" key="3">
    <source>
        <dbReference type="ARBA" id="ARBA00023002"/>
    </source>
</evidence>
<feature type="binding site" evidence="5">
    <location>
        <position position="101"/>
    </location>
    <ligand>
        <name>substrate</name>
    </ligand>
</feature>
<evidence type="ECO:0000256" key="5">
    <source>
        <dbReference type="PIRSR" id="PIRSR000097-2"/>
    </source>
</evidence>
<evidence type="ECO:0000259" key="7">
    <source>
        <dbReference type="Pfam" id="PF00248"/>
    </source>
</evidence>
<dbReference type="GO" id="GO:1990002">
    <property type="term" value="F:methylglyoxal reductase (NADPH) (acetol producing) activity"/>
    <property type="evidence" value="ECO:0007669"/>
    <property type="project" value="TreeGrafter"/>
</dbReference>
<name>A0A0F5FR12_9HYPH</name>
<dbReference type="GO" id="GO:0051596">
    <property type="term" value="P:methylglyoxal catabolic process"/>
    <property type="evidence" value="ECO:0007669"/>
    <property type="project" value="TreeGrafter"/>
</dbReference>
<evidence type="ECO:0000256" key="1">
    <source>
        <dbReference type="ARBA" id="ARBA00007905"/>
    </source>
</evidence>
<reference evidence="8 9" key="1">
    <citation type="submission" date="2015-03" db="EMBL/GenBank/DDBJ databases">
        <authorList>
            <person name="Hassan Y.I."/>
            <person name="Lepp D."/>
            <person name="Li X.-Z."/>
            <person name="Zhou T."/>
        </authorList>
    </citation>
    <scope>NUCLEOTIDE SEQUENCE [LARGE SCALE GENOMIC DNA]</scope>
    <source>
        <strain evidence="8 9">BD-c194</strain>
    </source>
</reference>
<dbReference type="PANTHER" id="PTHR43827">
    <property type="entry name" value="2,5-DIKETO-D-GLUCONIC ACID REDUCTASE"/>
    <property type="match status" value="1"/>
</dbReference>
<dbReference type="PIRSF" id="PIRSF000097">
    <property type="entry name" value="AKR"/>
    <property type="match status" value="1"/>
</dbReference>
<dbReference type="InterPro" id="IPR023210">
    <property type="entry name" value="NADP_OxRdtase_dom"/>
</dbReference>
<dbReference type="PANTHER" id="PTHR43827:SF3">
    <property type="entry name" value="NADP-DEPENDENT OXIDOREDUCTASE DOMAIN-CONTAINING PROTEIN"/>
    <property type="match status" value="1"/>
</dbReference>
<dbReference type="AlphaFoldDB" id="A0A0F5FR12"/>
<dbReference type="STRING" id="443610.VE25_13505"/>
<accession>A0A0F5FR12</accession>
<keyword evidence="3" id="KW-0560">Oxidoreductase</keyword>
<evidence type="ECO:0000256" key="4">
    <source>
        <dbReference type="PIRSR" id="PIRSR000097-1"/>
    </source>
</evidence>
<evidence type="ECO:0000313" key="9">
    <source>
        <dbReference type="Proteomes" id="UP000033632"/>
    </source>
</evidence>
<dbReference type="RefSeq" id="WP_046109149.1">
    <property type="nucleotide sequence ID" value="NZ_JZEX01000119.1"/>
</dbReference>
<keyword evidence="9" id="KW-1185">Reference proteome</keyword>
<organism evidence="8 9">
    <name type="scientific">Devosia geojensis</name>
    <dbReference type="NCBI Taxonomy" id="443610"/>
    <lineage>
        <taxon>Bacteria</taxon>
        <taxon>Pseudomonadati</taxon>
        <taxon>Pseudomonadota</taxon>
        <taxon>Alphaproteobacteria</taxon>
        <taxon>Hyphomicrobiales</taxon>
        <taxon>Devosiaceae</taxon>
        <taxon>Devosia</taxon>
    </lineage>
</organism>
<comment type="caution">
    <text evidence="8">The sequence shown here is derived from an EMBL/GenBank/DDBJ whole genome shotgun (WGS) entry which is preliminary data.</text>
</comment>
<dbReference type="InterPro" id="IPR020471">
    <property type="entry name" value="AKR"/>
</dbReference>